<evidence type="ECO:0000313" key="1">
    <source>
        <dbReference type="EMBL" id="KAK1120642.1"/>
    </source>
</evidence>
<sequence>MLVDQGSIYVCSISTLATRNEKKKKERKREEYTKTIVTKFLLTNKTIVYTSGTSNCTLDHRVIICHKRYGLSREKIPMRSHSLAFPTHSRAQTRTIMCLGYGNRNHTDKQNISPIRGQRFLRFLRIA</sequence>
<protein>
    <submittedName>
        <fullName evidence="1">Uncharacterized protein</fullName>
    </submittedName>
</protein>
<dbReference type="Proteomes" id="UP001177670">
    <property type="component" value="Unassembled WGS sequence"/>
</dbReference>
<reference evidence="1" key="1">
    <citation type="submission" date="2021-10" db="EMBL/GenBank/DDBJ databases">
        <title>Melipona bicolor Genome sequencing and assembly.</title>
        <authorList>
            <person name="Araujo N.S."/>
            <person name="Arias M.C."/>
        </authorList>
    </citation>
    <scope>NUCLEOTIDE SEQUENCE</scope>
    <source>
        <strain evidence="1">USP_2M_L1-L4_2017</strain>
        <tissue evidence="1">Whole body</tissue>
    </source>
</reference>
<dbReference type="AlphaFoldDB" id="A0AA40FK77"/>
<keyword evidence="2" id="KW-1185">Reference proteome</keyword>
<comment type="caution">
    <text evidence="1">The sequence shown here is derived from an EMBL/GenBank/DDBJ whole genome shotgun (WGS) entry which is preliminary data.</text>
</comment>
<organism evidence="1 2">
    <name type="scientific">Melipona bicolor</name>
    <dbReference type="NCBI Taxonomy" id="60889"/>
    <lineage>
        <taxon>Eukaryota</taxon>
        <taxon>Metazoa</taxon>
        <taxon>Ecdysozoa</taxon>
        <taxon>Arthropoda</taxon>
        <taxon>Hexapoda</taxon>
        <taxon>Insecta</taxon>
        <taxon>Pterygota</taxon>
        <taxon>Neoptera</taxon>
        <taxon>Endopterygota</taxon>
        <taxon>Hymenoptera</taxon>
        <taxon>Apocrita</taxon>
        <taxon>Aculeata</taxon>
        <taxon>Apoidea</taxon>
        <taxon>Anthophila</taxon>
        <taxon>Apidae</taxon>
        <taxon>Melipona</taxon>
    </lineage>
</organism>
<accession>A0AA40FK77</accession>
<proteinExistence type="predicted"/>
<dbReference type="EMBL" id="JAHYIQ010000030">
    <property type="protein sequence ID" value="KAK1120642.1"/>
    <property type="molecule type" value="Genomic_DNA"/>
</dbReference>
<evidence type="ECO:0000313" key="2">
    <source>
        <dbReference type="Proteomes" id="UP001177670"/>
    </source>
</evidence>
<name>A0AA40FK77_9HYME</name>
<gene>
    <name evidence="1" type="ORF">K0M31_020492</name>
</gene>